<feature type="binding site" evidence="9">
    <location>
        <position position="436"/>
    </location>
    <ligand>
        <name>substrate</name>
    </ligand>
</feature>
<keyword evidence="3 9" id="KW-0032">Aminotransferase</keyword>
<feature type="binding site" evidence="9">
    <location>
        <position position="151"/>
    </location>
    <ligand>
        <name>substrate</name>
    </ligand>
</feature>
<comment type="subunit">
    <text evidence="9">Homodimer.</text>
</comment>
<comment type="catalytic activity">
    <reaction evidence="8 9">
        <text>(8S)-8-amino-7-oxononanoate + S-adenosyl-L-methionine = S-adenosyl-4-methylsulfanyl-2-oxobutanoate + (7R,8S)-7,8-diammoniononanoate</text>
        <dbReference type="Rhea" id="RHEA:16861"/>
        <dbReference type="ChEBI" id="CHEBI:16490"/>
        <dbReference type="ChEBI" id="CHEBI:59789"/>
        <dbReference type="ChEBI" id="CHEBI:149468"/>
        <dbReference type="ChEBI" id="CHEBI:149469"/>
        <dbReference type="EC" id="2.6.1.62"/>
    </reaction>
</comment>
<dbReference type="HAMAP" id="MF_00834">
    <property type="entry name" value="BioA"/>
    <property type="match status" value="1"/>
</dbReference>
<feature type="binding site" evidence="9">
    <location>
        <position position="341"/>
    </location>
    <ligand>
        <name>substrate</name>
    </ligand>
</feature>
<feature type="site" description="Participates in the substrate recognition with KAPA and in a stacking interaction with the adenine ring of SAM" evidence="9">
    <location>
        <position position="21"/>
    </location>
</feature>
<dbReference type="AlphaFoldDB" id="A0A517YX64"/>
<evidence type="ECO:0000256" key="3">
    <source>
        <dbReference type="ARBA" id="ARBA00022576"/>
    </source>
</evidence>
<dbReference type="Gene3D" id="3.40.640.10">
    <property type="entry name" value="Type I PLP-dependent aspartate aminotransferase-like (Major domain)"/>
    <property type="match status" value="1"/>
</dbReference>
<evidence type="ECO:0000256" key="5">
    <source>
        <dbReference type="ARBA" id="ARBA00022691"/>
    </source>
</evidence>
<dbReference type="InterPro" id="IPR015422">
    <property type="entry name" value="PyrdxlP-dep_Trfase_small"/>
</dbReference>
<dbReference type="GO" id="GO:0030170">
    <property type="term" value="F:pyridoxal phosphate binding"/>
    <property type="evidence" value="ECO:0007669"/>
    <property type="project" value="UniProtKB-UniRule"/>
</dbReference>
<evidence type="ECO:0000256" key="6">
    <source>
        <dbReference type="ARBA" id="ARBA00022756"/>
    </source>
</evidence>
<keyword evidence="4 9" id="KW-0808">Transferase</keyword>
<dbReference type="InterPro" id="IPR005814">
    <property type="entry name" value="Aminotrans_3"/>
</dbReference>
<keyword evidence="6 9" id="KW-0093">Biotin biosynthesis</keyword>
<gene>
    <name evidence="10" type="primary">bioK</name>
    <name evidence="9" type="synonym">bioA</name>
    <name evidence="10" type="ORF">KS4_28850</name>
</gene>
<comment type="function">
    <text evidence="9">Catalyzes the transfer of the alpha-amino group from S-adenosyl-L-methionine (SAM) to 7-keto-8-aminopelargonic acid (KAPA) to form 7,8-diaminopelargonic acid (DAPA). It is the only aminotransferase known to utilize SAM as an amino donor.</text>
</comment>
<dbReference type="Pfam" id="PF00202">
    <property type="entry name" value="Aminotran_3"/>
    <property type="match status" value="1"/>
</dbReference>
<dbReference type="GO" id="GO:0004015">
    <property type="term" value="F:adenosylmethionine-8-amino-7-oxononanoate transaminase activity"/>
    <property type="evidence" value="ECO:0007669"/>
    <property type="project" value="UniProtKB-UniRule"/>
</dbReference>
<evidence type="ECO:0000256" key="9">
    <source>
        <dbReference type="HAMAP-Rule" id="MF_00834"/>
    </source>
</evidence>
<dbReference type="PANTHER" id="PTHR42684:SF17">
    <property type="entry name" value="ADENOSYLMETHIONINE-8-AMINO-7-OXONONANOATE AMINOTRANSFERASE"/>
    <property type="match status" value="1"/>
</dbReference>
<dbReference type="OrthoDB" id="9816013at2"/>
<keyword evidence="9" id="KW-0963">Cytoplasm</keyword>
<dbReference type="InterPro" id="IPR015421">
    <property type="entry name" value="PyrdxlP-dep_Trfase_major"/>
</dbReference>
<dbReference type="NCBIfam" id="TIGR00508">
    <property type="entry name" value="bioA"/>
    <property type="match status" value="1"/>
</dbReference>
<evidence type="ECO:0000256" key="4">
    <source>
        <dbReference type="ARBA" id="ARBA00022679"/>
    </source>
</evidence>
<dbReference type="SUPFAM" id="SSF53383">
    <property type="entry name" value="PLP-dependent transferases"/>
    <property type="match status" value="1"/>
</dbReference>
<dbReference type="PROSITE" id="PS00600">
    <property type="entry name" value="AA_TRANSFER_CLASS_3"/>
    <property type="match status" value="1"/>
</dbReference>
<sequence>MKNYTTDEWIALDHKHVWHPFTPMGYWREQKPLVIERGEGDFLIDTDGKRYIDGVSSLWCNVHGHQVKEIDDAVKTQLGKIAHTTLLGMASPPSIEVAKRLSEMCPGRLNKVFFSDAGATAVEVAFKMAVGYWFHQGMPEKCKFIGLAGAYHGDTTGTMSVGYSDLFHKPFISMVFPVSSFPAPDTCRPPHGFEKSMPKCYAEGHWPSEDKEHNEALSAYCLGKLEEMLKSHAGETAAIVVEPVMQGAAGMVCQPKGFLKGVEQLAKKYDVLLIADEVAVGFGRTGHLFAVDGEHVEPDILCLAKGISGGYLPLAATVVSDEIDRVFAGDDVMERRTLYHGHTYTGNPLACAAALATFDLFEKNDVINHARKSAEMIHERLRELLDHPNILDVRQRGTMVGIELCRSRDDAEPFDFSKRTAAEVCMSMREEGLIIRPLGDIIVLMPMPGMKHENLSRMLDVVVKAIKQWSFEK</sequence>
<feature type="binding site" evidence="9">
    <location>
        <begin position="342"/>
        <end position="343"/>
    </location>
    <ligand>
        <name>pyridoxal 5'-phosphate</name>
        <dbReference type="ChEBI" id="CHEBI:597326"/>
    </ligand>
</feature>
<proteinExistence type="inferred from homology"/>
<evidence type="ECO:0000256" key="2">
    <source>
        <dbReference type="ARBA" id="ARBA00005063"/>
    </source>
</evidence>
<dbReference type="PIRSF" id="PIRSF000521">
    <property type="entry name" value="Transaminase_4ab_Lys_Orn"/>
    <property type="match status" value="1"/>
</dbReference>
<dbReference type="GO" id="GO:0009102">
    <property type="term" value="P:biotin biosynthetic process"/>
    <property type="evidence" value="ECO:0007669"/>
    <property type="project" value="UniProtKB-UniRule"/>
</dbReference>
<keyword evidence="7 9" id="KW-0663">Pyridoxal phosphate</keyword>
<dbReference type="KEGG" id="pcor:KS4_28850"/>
<dbReference type="InterPro" id="IPR005815">
    <property type="entry name" value="BioA"/>
</dbReference>
<dbReference type="RefSeq" id="WP_145079180.1">
    <property type="nucleotide sequence ID" value="NZ_CP036425.1"/>
</dbReference>
<organism evidence="10 11">
    <name type="scientific">Poriferisphaera corsica</name>
    <dbReference type="NCBI Taxonomy" id="2528020"/>
    <lineage>
        <taxon>Bacteria</taxon>
        <taxon>Pseudomonadati</taxon>
        <taxon>Planctomycetota</taxon>
        <taxon>Phycisphaerae</taxon>
        <taxon>Phycisphaerales</taxon>
        <taxon>Phycisphaeraceae</taxon>
        <taxon>Poriferisphaera</taxon>
    </lineage>
</organism>
<evidence type="ECO:0000256" key="7">
    <source>
        <dbReference type="ARBA" id="ARBA00022898"/>
    </source>
</evidence>
<feature type="binding site" evidence="9">
    <location>
        <begin position="118"/>
        <end position="119"/>
    </location>
    <ligand>
        <name>pyridoxal 5'-phosphate</name>
        <dbReference type="ChEBI" id="CHEBI:597326"/>
    </ligand>
</feature>
<evidence type="ECO:0000313" key="11">
    <source>
        <dbReference type="Proteomes" id="UP000317369"/>
    </source>
</evidence>
<dbReference type="Proteomes" id="UP000317369">
    <property type="component" value="Chromosome"/>
</dbReference>
<dbReference type="UniPathway" id="UPA00078">
    <property type="reaction ID" value="UER00160"/>
</dbReference>
<evidence type="ECO:0000313" key="10">
    <source>
        <dbReference type="EMBL" id="QDU34809.1"/>
    </source>
</evidence>
<dbReference type="InterPro" id="IPR049704">
    <property type="entry name" value="Aminotrans_3_PPA_site"/>
</dbReference>
<dbReference type="Gene3D" id="3.90.1150.10">
    <property type="entry name" value="Aspartate Aminotransferase, domain 1"/>
    <property type="match status" value="1"/>
</dbReference>
<comment type="caution">
    <text evidence="9">Lacks conserved residue(s) required for the propagation of feature annotation.</text>
</comment>
<keyword evidence="5 9" id="KW-0949">S-adenosyl-L-methionine</keyword>
<dbReference type="PANTHER" id="PTHR42684">
    <property type="entry name" value="ADENOSYLMETHIONINE-8-AMINO-7-OXONONANOATE AMINOTRANSFERASE"/>
    <property type="match status" value="1"/>
</dbReference>
<feature type="binding site" evidence="9">
    <location>
        <position position="305"/>
    </location>
    <ligand>
        <name>substrate</name>
    </ligand>
</feature>
<reference evidence="10 11" key="1">
    <citation type="submission" date="2019-02" db="EMBL/GenBank/DDBJ databases">
        <title>Deep-cultivation of Planctomycetes and their phenomic and genomic characterization uncovers novel biology.</title>
        <authorList>
            <person name="Wiegand S."/>
            <person name="Jogler M."/>
            <person name="Boedeker C."/>
            <person name="Pinto D."/>
            <person name="Vollmers J."/>
            <person name="Rivas-Marin E."/>
            <person name="Kohn T."/>
            <person name="Peeters S.H."/>
            <person name="Heuer A."/>
            <person name="Rast P."/>
            <person name="Oberbeckmann S."/>
            <person name="Bunk B."/>
            <person name="Jeske O."/>
            <person name="Meyerdierks A."/>
            <person name="Storesund J.E."/>
            <person name="Kallscheuer N."/>
            <person name="Luecker S."/>
            <person name="Lage O.M."/>
            <person name="Pohl T."/>
            <person name="Merkel B.J."/>
            <person name="Hornburger P."/>
            <person name="Mueller R.-W."/>
            <person name="Bruemmer F."/>
            <person name="Labrenz M."/>
            <person name="Spormann A.M."/>
            <person name="Op den Camp H."/>
            <person name="Overmann J."/>
            <person name="Amann R."/>
            <person name="Jetten M.S.M."/>
            <person name="Mascher T."/>
            <person name="Medema M.H."/>
            <person name="Devos D.P."/>
            <person name="Kaster A.-K."/>
            <person name="Ovreas L."/>
            <person name="Rohde M."/>
            <person name="Galperin M.Y."/>
            <person name="Jogler C."/>
        </authorList>
    </citation>
    <scope>NUCLEOTIDE SEQUENCE [LARGE SCALE GENOMIC DNA]</scope>
    <source>
        <strain evidence="10 11">KS4</strain>
    </source>
</reference>
<dbReference type="GO" id="GO:0005737">
    <property type="term" value="C:cytoplasm"/>
    <property type="evidence" value="ECO:0007669"/>
    <property type="project" value="UniProtKB-SubCell"/>
</dbReference>
<evidence type="ECO:0000256" key="1">
    <source>
        <dbReference type="ARBA" id="ARBA00001933"/>
    </source>
</evidence>
<feature type="modified residue" description="N6-(pyridoxal phosphate)lysine" evidence="9">
    <location>
        <position position="305"/>
    </location>
</feature>
<dbReference type="EC" id="2.6.1.62" evidence="9"/>
<comment type="pathway">
    <text evidence="2 9">Cofactor biosynthesis; biotin biosynthesis; 7,8-diaminononanoate from 8-amino-7-oxononanoate (SAM route): step 1/1.</text>
</comment>
<comment type="subcellular location">
    <subcellularLocation>
        <location evidence="9">Cytoplasm</location>
    </subcellularLocation>
</comment>
<comment type="similarity">
    <text evidence="9">Belongs to the class-III pyridoxal-phosphate-dependent aminotransferase family. BioA subfamily.</text>
</comment>
<dbReference type="EMBL" id="CP036425">
    <property type="protein sequence ID" value="QDU34809.1"/>
    <property type="molecule type" value="Genomic_DNA"/>
</dbReference>
<protein>
    <recommendedName>
        <fullName evidence="9">Adenosylmethionine-8-amino-7-oxononanoate aminotransferase</fullName>
        <ecNumber evidence="9">2.6.1.62</ecNumber>
    </recommendedName>
    <alternativeName>
        <fullName evidence="9">7,8-diamino-pelargonic acid aminotransferase</fullName>
        <shortName evidence="9">DAPA AT</shortName>
        <shortName evidence="9">DAPA aminotransferase</shortName>
    </alternativeName>
    <alternativeName>
        <fullName evidence="9">7,8-diaminononanoate synthase</fullName>
        <shortName evidence="9">DANS</shortName>
    </alternativeName>
    <alternativeName>
        <fullName evidence="9">Diaminopelargonic acid synthase</fullName>
    </alternativeName>
</protein>
<comment type="cofactor">
    <cofactor evidence="1 9">
        <name>pyridoxal 5'-phosphate</name>
        <dbReference type="ChEBI" id="CHEBI:597326"/>
    </cofactor>
</comment>
<name>A0A517YX64_9BACT</name>
<dbReference type="CDD" id="cd00610">
    <property type="entry name" value="OAT_like"/>
    <property type="match status" value="1"/>
</dbReference>
<accession>A0A517YX64</accession>
<dbReference type="InterPro" id="IPR015424">
    <property type="entry name" value="PyrdxlP-dep_Trfase"/>
</dbReference>
<feature type="binding site" evidence="9">
    <location>
        <position position="276"/>
    </location>
    <ligand>
        <name>pyridoxal 5'-phosphate</name>
        <dbReference type="ChEBI" id="CHEBI:597326"/>
    </ligand>
</feature>
<keyword evidence="11" id="KW-1185">Reference proteome</keyword>
<evidence type="ECO:0000256" key="8">
    <source>
        <dbReference type="ARBA" id="ARBA00048449"/>
    </source>
</evidence>